<dbReference type="Proteomes" id="UP000219020">
    <property type="component" value="Unassembled WGS sequence"/>
</dbReference>
<name>A0A2A5T1B6_9GAMM</name>
<gene>
    <name evidence="1" type="ORF">BTN49_2422</name>
</gene>
<evidence type="ECO:0000313" key="2">
    <source>
        <dbReference type="Proteomes" id="UP000219020"/>
    </source>
</evidence>
<sequence length="37" mass="4132">MNSGTVFLLRQLNVVSNDFLQSRLPNLAEPALVIFIT</sequence>
<keyword evidence="2" id="KW-1185">Reference proteome</keyword>
<protein>
    <submittedName>
        <fullName evidence="1">Uncharacterized protein</fullName>
    </submittedName>
</protein>
<organism evidence="1 2">
    <name type="scientific">Candidatus Enterovibrio escicola</name>
    <dbReference type="NCBI Taxonomy" id="1927127"/>
    <lineage>
        <taxon>Bacteria</taxon>
        <taxon>Pseudomonadati</taxon>
        <taxon>Pseudomonadota</taxon>
        <taxon>Gammaproteobacteria</taxon>
        <taxon>Vibrionales</taxon>
        <taxon>Vibrionaceae</taxon>
        <taxon>Enterovibrio</taxon>
    </lineage>
</organism>
<dbReference type="AlphaFoldDB" id="A0A2A5T1B6"/>
<evidence type="ECO:0000313" key="1">
    <source>
        <dbReference type="EMBL" id="PCS21957.1"/>
    </source>
</evidence>
<reference evidence="2" key="1">
    <citation type="submission" date="2017-04" db="EMBL/GenBank/DDBJ databases">
        <title>Genome evolution of the luminous symbionts of deep sea anglerfish.</title>
        <authorList>
            <person name="Hendry T.A."/>
        </authorList>
    </citation>
    <scope>NUCLEOTIDE SEQUENCE [LARGE SCALE GENOMIC DNA]</scope>
</reference>
<accession>A0A2A5T1B6</accession>
<proteinExistence type="predicted"/>
<dbReference type="EMBL" id="NBYY01000028">
    <property type="protein sequence ID" value="PCS21957.1"/>
    <property type="molecule type" value="Genomic_DNA"/>
</dbReference>
<comment type="caution">
    <text evidence="1">The sequence shown here is derived from an EMBL/GenBank/DDBJ whole genome shotgun (WGS) entry which is preliminary data.</text>
</comment>